<accession>A0A646KM37</accession>
<keyword evidence="1" id="KW-0378">Hydrolase</keyword>
<proteinExistence type="predicted"/>
<keyword evidence="2" id="KW-1185">Reference proteome</keyword>
<reference evidence="1 2" key="1">
    <citation type="submission" date="2019-05" db="EMBL/GenBank/DDBJ databases">
        <title>Comparative genomics and metabolomics analyses of clavulanic acid producing Streptomyces species provides insight into specialized metabolism and evolution of beta-lactam biosynthetic gene clusters.</title>
        <authorList>
            <person name="Moore M.A."/>
            <person name="Cruz-Morales P."/>
            <person name="Barona Gomez F."/>
            <person name="Kapil T."/>
        </authorList>
    </citation>
    <scope>NUCLEOTIDE SEQUENCE [LARGE SCALE GENOMIC DNA]</scope>
    <source>
        <strain evidence="1 2">NRRL 5741</strain>
    </source>
</reference>
<dbReference type="GO" id="GO:0004519">
    <property type="term" value="F:endonuclease activity"/>
    <property type="evidence" value="ECO:0007669"/>
    <property type="project" value="UniProtKB-KW"/>
</dbReference>
<keyword evidence="1" id="KW-0540">Nuclease</keyword>
<dbReference type="Proteomes" id="UP000419138">
    <property type="component" value="Unassembled WGS sequence"/>
</dbReference>
<comment type="caution">
    <text evidence="1">The sequence shown here is derived from an EMBL/GenBank/DDBJ whole genome shotgun (WGS) entry which is preliminary data.</text>
</comment>
<dbReference type="AlphaFoldDB" id="A0A646KM37"/>
<evidence type="ECO:0000313" key="2">
    <source>
        <dbReference type="Proteomes" id="UP000419138"/>
    </source>
</evidence>
<keyword evidence="1" id="KW-0255">Endonuclease</keyword>
<dbReference type="RefSeq" id="WP_323392456.1">
    <property type="nucleotide sequence ID" value="NZ_JBEPDZ010000009.1"/>
</dbReference>
<dbReference type="EMBL" id="VCLA01000160">
    <property type="protein sequence ID" value="MQT03011.1"/>
    <property type="molecule type" value="Genomic_DNA"/>
</dbReference>
<evidence type="ECO:0000313" key="1">
    <source>
        <dbReference type="EMBL" id="MQT03011.1"/>
    </source>
</evidence>
<organism evidence="1 2">
    <name type="scientific">Streptomyces jumonjinensis</name>
    <dbReference type="NCBI Taxonomy" id="1945"/>
    <lineage>
        <taxon>Bacteria</taxon>
        <taxon>Bacillati</taxon>
        <taxon>Actinomycetota</taxon>
        <taxon>Actinomycetes</taxon>
        <taxon>Kitasatosporales</taxon>
        <taxon>Streptomycetaceae</taxon>
        <taxon>Streptomyces</taxon>
    </lineage>
</organism>
<protein>
    <submittedName>
        <fullName evidence="1">Restriction endonuclease</fullName>
    </submittedName>
</protein>
<gene>
    <name evidence="1" type="ORF">FF041_23335</name>
</gene>
<sequence>MSDTHAVLYDPHGLIEAEHPPDRAPHEALVTAVPAWKNPDLEPRDYEQIALQLTRHARAVAAGVRRAADLLPEDHAARALADVVLEEADRRLSVPLEGTARCAQRPARPARLVRALYERLDRVAGVAPQAVTTP</sequence>
<name>A0A646KM37_STRJU</name>